<dbReference type="GO" id="GO:0005525">
    <property type="term" value="F:GTP binding"/>
    <property type="evidence" value="ECO:0007669"/>
    <property type="project" value="UniProtKB-KW"/>
</dbReference>
<name>A0AAN9B384_9CAEN</name>
<dbReference type="InterPro" id="IPR027417">
    <property type="entry name" value="P-loop_NTPase"/>
</dbReference>
<keyword evidence="2" id="KW-0547">Nucleotide-binding</keyword>
<feature type="domain" description="AIG1-type G" evidence="5">
    <location>
        <begin position="135"/>
        <end position="338"/>
    </location>
</feature>
<keyword evidence="3" id="KW-0342">GTP-binding</keyword>
<gene>
    <name evidence="6" type="ORF">V1264_003761</name>
</gene>
<feature type="region of interest" description="Disordered" evidence="4">
    <location>
        <begin position="431"/>
        <end position="551"/>
    </location>
</feature>
<organism evidence="6 7">
    <name type="scientific">Littorina saxatilis</name>
    <dbReference type="NCBI Taxonomy" id="31220"/>
    <lineage>
        <taxon>Eukaryota</taxon>
        <taxon>Metazoa</taxon>
        <taxon>Spiralia</taxon>
        <taxon>Lophotrochozoa</taxon>
        <taxon>Mollusca</taxon>
        <taxon>Gastropoda</taxon>
        <taxon>Caenogastropoda</taxon>
        <taxon>Littorinimorpha</taxon>
        <taxon>Littorinoidea</taxon>
        <taxon>Littorinidae</taxon>
        <taxon>Littorina</taxon>
    </lineage>
</organism>
<dbReference type="InterPro" id="IPR006703">
    <property type="entry name" value="G_AIG1"/>
</dbReference>
<feature type="compositionally biased region" description="Low complexity" evidence="4">
    <location>
        <begin position="106"/>
        <end position="115"/>
    </location>
</feature>
<dbReference type="InterPro" id="IPR045058">
    <property type="entry name" value="GIMA/IAN/Toc"/>
</dbReference>
<evidence type="ECO:0000313" key="7">
    <source>
        <dbReference type="Proteomes" id="UP001374579"/>
    </source>
</evidence>
<sequence length="579" mass="67745">MDQDLKSWGSREGLSGEIINVLAAQGFSSVSSLRDLTPQLITDFFQKPGILNVAQCLQLKKAIDNLAGTRSNSHGVSKYGGSPKSVTHGFSSMRVGEGSSHGHSQAYSSANHSSGAGSGTHRTRSSASSRGVGKEETFRFLLLGKTGSGKSTTGNTIFGQEMFNTAPTFSSVTSQCGRKICRRGNKNLEIMDSPGLYDTHMTQEEICMIIVQSVAGMHPGPHAILYVVRMGRYTAEEYGAYKRLKALFDESISKYMIVLFTGGDMLEQANTTVEAMLKRNTPKELQEVMQECHGRYAVFNNVARDTAPQVEKLFDQVRDMVSRNGGQPYTCPKYITIGKNLEEEVNRRIQDIEKKDLQRQKYVQQLEKKTQDAETLAKKTKEEFEKHEKERQRKEKEEEARRRKVEDELNKQLQQQQEVFAKQQAEMARLTKEKEEHDRRMREQMEEMTERERQRAREEEERRLQRDKELEERMREQEERMAEQKRREKRKRQRLEQDRQRFMQEMQGQRQREMEEMERRDKEREQRREEERREREEHDREMERRRKKEMEDLKQRVVEKKEPGFFGKIFNGIKKFFGF</sequence>
<feature type="compositionally biased region" description="Basic and acidic residues" evidence="4">
    <location>
        <begin position="510"/>
        <end position="551"/>
    </location>
</feature>
<dbReference type="PANTHER" id="PTHR10903:SF184">
    <property type="entry name" value="GTP-BINDING PROTEIN A"/>
    <property type="match status" value="1"/>
</dbReference>
<feature type="region of interest" description="Disordered" evidence="4">
    <location>
        <begin position="70"/>
        <end position="132"/>
    </location>
</feature>
<dbReference type="PROSITE" id="PS51720">
    <property type="entry name" value="G_AIG1"/>
    <property type="match status" value="1"/>
</dbReference>
<dbReference type="Proteomes" id="UP001374579">
    <property type="component" value="Unassembled WGS sequence"/>
</dbReference>
<evidence type="ECO:0000256" key="4">
    <source>
        <dbReference type="SAM" id="MobiDB-lite"/>
    </source>
</evidence>
<accession>A0AAN9B384</accession>
<reference evidence="6 7" key="1">
    <citation type="submission" date="2024-02" db="EMBL/GenBank/DDBJ databases">
        <title>Chromosome-scale genome assembly of the rough periwinkle Littorina saxatilis.</title>
        <authorList>
            <person name="De Jode A."/>
            <person name="Faria R."/>
            <person name="Formenti G."/>
            <person name="Sims Y."/>
            <person name="Smith T.P."/>
            <person name="Tracey A."/>
            <person name="Wood J.M.D."/>
            <person name="Zagrodzka Z.B."/>
            <person name="Johannesson K."/>
            <person name="Butlin R.K."/>
            <person name="Leder E.H."/>
        </authorList>
    </citation>
    <scope>NUCLEOTIDE SEQUENCE [LARGE SCALE GENOMIC DNA]</scope>
    <source>
        <strain evidence="6">Snail1</strain>
        <tissue evidence="6">Muscle</tissue>
    </source>
</reference>
<comment type="caution">
    <text evidence="6">The sequence shown here is derived from an EMBL/GenBank/DDBJ whole genome shotgun (WGS) entry which is preliminary data.</text>
</comment>
<evidence type="ECO:0000256" key="1">
    <source>
        <dbReference type="ARBA" id="ARBA00008535"/>
    </source>
</evidence>
<dbReference type="Pfam" id="PF04548">
    <property type="entry name" value="AIG1"/>
    <property type="match status" value="1"/>
</dbReference>
<feature type="compositionally biased region" description="Basic and acidic residues" evidence="4">
    <location>
        <begin position="431"/>
        <end position="486"/>
    </location>
</feature>
<evidence type="ECO:0000313" key="6">
    <source>
        <dbReference type="EMBL" id="KAK7096685.1"/>
    </source>
</evidence>
<dbReference type="FunFam" id="3.40.50.300:FF:000366">
    <property type="entry name" value="GTPase, IMAP family member 2"/>
    <property type="match status" value="1"/>
</dbReference>
<dbReference type="AlphaFoldDB" id="A0AAN9B384"/>
<dbReference type="PANTHER" id="PTHR10903">
    <property type="entry name" value="GTPASE, IMAP FAMILY MEMBER-RELATED"/>
    <property type="match status" value="1"/>
</dbReference>
<dbReference type="Gene3D" id="3.40.50.300">
    <property type="entry name" value="P-loop containing nucleotide triphosphate hydrolases"/>
    <property type="match status" value="1"/>
</dbReference>
<keyword evidence="7" id="KW-1185">Reference proteome</keyword>
<dbReference type="SUPFAM" id="SSF52540">
    <property type="entry name" value="P-loop containing nucleoside triphosphate hydrolases"/>
    <property type="match status" value="1"/>
</dbReference>
<proteinExistence type="inferred from homology"/>
<evidence type="ECO:0000259" key="5">
    <source>
        <dbReference type="PROSITE" id="PS51720"/>
    </source>
</evidence>
<dbReference type="EMBL" id="JBAMIC010000013">
    <property type="protein sequence ID" value="KAK7096685.1"/>
    <property type="molecule type" value="Genomic_DNA"/>
</dbReference>
<feature type="region of interest" description="Disordered" evidence="4">
    <location>
        <begin position="367"/>
        <end position="410"/>
    </location>
</feature>
<comment type="similarity">
    <text evidence="1">Belongs to the TRAFAC class TrmE-Era-EngA-EngB-Septin-like GTPase superfamily. AIG1/Toc34/Toc159-like paraseptin GTPase family. IAN subfamily.</text>
</comment>
<evidence type="ECO:0000256" key="3">
    <source>
        <dbReference type="ARBA" id="ARBA00023134"/>
    </source>
</evidence>
<evidence type="ECO:0000256" key="2">
    <source>
        <dbReference type="ARBA" id="ARBA00022741"/>
    </source>
</evidence>
<protein>
    <recommendedName>
        <fullName evidence="5">AIG1-type G domain-containing protein</fullName>
    </recommendedName>
</protein>